<keyword evidence="9" id="KW-0997">Cell inner membrane</keyword>
<dbReference type="KEGG" id="dap:Dacet_1771"/>
<evidence type="ECO:0000256" key="9">
    <source>
        <dbReference type="HAMAP-Rule" id="MF_00161"/>
    </source>
</evidence>
<dbReference type="AlphaFoldDB" id="D4H0M2"/>
<dbReference type="GO" id="GO:0006508">
    <property type="term" value="P:proteolysis"/>
    <property type="evidence" value="ECO:0007669"/>
    <property type="project" value="UniProtKB-KW"/>
</dbReference>
<dbReference type="EC" id="3.4.23.36" evidence="9"/>
<keyword evidence="8 9" id="KW-0472">Membrane</keyword>
<comment type="subcellular location">
    <subcellularLocation>
        <location evidence="9">Cell inner membrane</location>
        <topology evidence="9">Multi-pass membrane protein</topology>
    </subcellularLocation>
</comment>
<feature type="transmembrane region" description="Helical" evidence="9">
    <location>
        <begin position="132"/>
        <end position="152"/>
    </location>
</feature>
<dbReference type="GO" id="GO:0004190">
    <property type="term" value="F:aspartic-type endopeptidase activity"/>
    <property type="evidence" value="ECO:0007669"/>
    <property type="project" value="UniProtKB-UniRule"/>
</dbReference>
<dbReference type="FunCoup" id="D4H0M2">
    <property type="interactions" value="343"/>
</dbReference>
<evidence type="ECO:0000256" key="7">
    <source>
        <dbReference type="ARBA" id="ARBA00022989"/>
    </source>
</evidence>
<dbReference type="UniPathway" id="UPA00665"/>
<dbReference type="GO" id="GO:0005886">
    <property type="term" value="C:plasma membrane"/>
    <property type="evidence" value="ECO:0007669"/>
    <property type="project" value="UniProtKB-SubCell"/>
</dbReference>
<feature type="active site" evidence="9">
    <location>
        <position position="135"/>
    </location>
</feature>
<evidence type="ECO:0000313" key="13">
    <source>
        <dbReference type="Proteomes" id="UP000002012"/>
    </source>
</evidence>
<keyword evidence="7 9" id="KW-1133">Transmembrane helix</keyword>
<dbReference type="InterPro" id="IPR001872">
    <property type="entry name" value="Peptidase_A8"/>
</dbReference>
<evidence type="ECO:0000256" key="2">
    <source>
        <dbReference type="ARBA" id="ARBA00022475"/>
    </source>
</evidence>
<dbReference type="PaxDb" id="522772-Dacet_1771"/>
<evidence type="ECO:0000313" key="12">
    <source>
        <dbReference type="EMBL" id="ADD68535.1"/>
    </source>
</evidence>
<dbReference type="PRINTS" id="PR00781">
    <property type="entry name" value="LIPOSIGPTASE"/>
</dbReference>
<evidence type="ECO:0000256" key="10">
    <source>
        <dbReference type="RuleBase" id="RU000594"/>
    </source>
</evidence>
<keyword evidence="12" id="KW-0449">Lipoprotein</keyword>
<evidence type="ECO:0000256" key="3">
    <source>
        <dbReference type="ARBA" id="ARBA00022670"/>
    </source>
</evidence>
<proteinExistence type="inferred from homology"/>
<comment type="similarity">
    <text evidence="1 9 11">Belongs to the peptidase A8 family.</text>
</comment>
<dbReference type="NCBIfam" id="TIGR00077">
    <property type="entry name" value="lspA"/>
    <property type="match status" value="1"/>
</dbReference>
<evidence type="ECO:0000256" key="8">
    <source>
        <dbReference type="ARBA" id="ARBA00023136"/>
    </source>
</evidence>
<dbReference type="Pfam" id="PF01252">
    <property type="entry name" value="Peptidase_A8"/>
    <property type="match status" value="1"/>
</dbReference>
<feature type="transmembrane region" description="Helical" evidence="9">
    <location>
        <begin position="62"/>
        <end position="81"/>
    </location>
</feature>
<dbReference type="OrthoDB" id="9810259at2"/>
<dbReference type="PANTHER" id="PTHR33695:SF1">
    <property type="entry name" value="LIPOPROTEIN SIGNAL PEPTIDASE"/>
    <property type="match status" value="1"/>
</dbReference>
<accession>D4H0M2</accession>
<dbReference type="Proteomes" id="UP000002012">
    <property type="component" value="Chromosome"/>
</dbReference>
<feature type="transmembrane region" description="Helical" evidence="9">
    <location>
        <begin position="93"/>
        <end position="112"/>
    </location>
</feature>
<evidence type="ECO:0000256" key="11">
    <source>
        <dbReference type="RuleBase" id="RU004181"/>
    </source>
</evidence>
<dbReference type="HAMAP" id="MF_00161">
    <property type="entry name" value="LspA"/>
    <property type="match status" value="1"/>
</dbReference>
<name>D4H0M2_DENA2</name>
<protein>
    <recommendedName>
        <fullName evidence="9">Lipoprotein signal peptidase</fullName>
        <ecNumber evidence="9">3.4.23.36</ecNumber>
    </recommendedName>
    <alternativeName>
        <fullName evidence="9">Prolipoprotein signal peptidase</fullName>
    </alternativeName>
    <alternativeName>
        <fullName evidence="9">Signal peptidase II</fullName>
        <shortName evidence="9">SPase II</shortName>
    </alternativeName>
</protein>
<gene>
    <name evidence="9" type="primary">lspA</name>
    <name evidence="12" type="ordered locus">Dacet_1771</name>
</gene>
<evidence type="ECO:0000256" key="5">
    <source>
        <dbReference type="ARBA" id="ARBA00022750"/>
    </source>
</evidence>
<dbReference type="PROSITE" id="PS00855">
    <property type="entry name" value="SPASE_II"/>
    <property type="match status" value="1"/>
</dbReference>
<dbReference type="RefSeq" id="WP_013011046.1">
    <property type="nucleotide sequence ID" value="NC_013943.1"/>
</dbReference>
<reference evidence="12 13" key="1">
    <citation type="journal article" date="2010" name="Stand. Genomic Sci.">
        <title>Complete genome sequence of Denitrovibrio acetiphilus type strain (N2460).</title>
        <authorList>
            <person name="Kiss H."/>
            <person name="Lang E."/>
            <person name="Lapidus A."/>
            <person name="Copeland A."/>
            <person name="Nolan M."/>
            <person name="Glavina Del Rio T."/>
            <person name="Chen F."/>
            <person name="Lucas S."/>
            <person name="Tice H."/>
            <person name="Cheng J.F."/>
            <person name="Han C."/>
            <person name="Goodwin L."/>
            <person name="Pitluck S."/>
            <person name="Liolios K."/>
            <person name="Pati A."/>
            <person name="Ivanova N."/>
            <person name="Mavromatis K."/>
            <person name="Chen A."/>
            <person name="Palaniappan K."/>
            <person name="Land M."/>
            <person name="Hauser L."/>
            <person name="Chang Y.J."/>
            <person name="Jeffries C.D."/>
            <person name="Detter J.C."/>
            <person name="Brettin T."/>
            <person name="Spring S."/>
            <person name="Rohde M."/>
            <person name="Goker M."/>
            <person name="Woyke T."/>
            <person name="Bristow J."/>
            <person name="Eisen J.A."/>
            <person name="Markowitz V."/>
            <person name="Hugenholtz P."/>
            <person name="Kyrpides N.C."/>
            <person name="Klenk H.P."/>
        </authorList>
    </citation>
    <scope>NUCLEOTIDE SEQUENCE [LARGE SCALE GENOMIC DNA]</scope>
    <source>
        <strain evidence="13">DSM 12809 / NBRC 114555 / N2460</strain>
    </source>
</reference>
<keyword evidence="6 9" id="KW-0378">Hydrolase</keyword>
<comment type="pathway">
    <text evidence="9">Protein modification; lipoprotein biosynthesis (signal peptide cleavage).</text>
</comment>
<comment type="catalytic activity">
    <reaction evidence="9 10">
        <text>Release of signal peptides from bacterial membrane prolipoproteins. Hydrolyzes -Xaa-Yaa-Zaa-|-(S,diacylglyceryl)Cys-, in which Xaa is hydrophobic (preferably Leu), and Yaa (Ala or Ser) and Zaa (Gly or Ala) have small, neutral side chains.</text>
        <dbReference type="EC" id="3.4.23.36"/>
    </reaction>
</comment>
<comment type="function">
    <text evidence="9 10">This protein specifically catalyzes the removal of signal peptides from prolipoproteins.</text>
</comment>
<keyword evidence="3 9" id="KW-0645">Protease</keyword>
<dbReference type="HOGENOM" id="CLU_083252_4_0_0"/>
<dbReference type="PANTHER" id="PTHR33695">
    <property type="entry name" value="LIPOPROTEIN SIGNAL PEPTIDASE"/>
    <property type="match status" value="1"/>
</dbReference>
<organism evidence="12 13">
    <name type="scientific">Denitrovibrio acetiphilus (strain DSM 12809 / NBRC 114555 / N2460)</name>
    <dbReference type="NCBI Taxonomy" id="522772"/>
    <lineage>
        <taxon>Bacteria</taxon>
        <taxon>Pseudomonadati</taxon>
        <taxon>Deferribacterota</taxon>
        <taxon>Deferribacteres</taxon>
        <taxon>Deferribacterales</taxon>
        <taxon>Geovibrionaceae</taxon>
        <taxon>Denitrovibrio</taxon>
    </lineage>
</organism>
<feature type="transmembrane region" description="Helical" evidence="9">
    <location>
        <begin position="35"/>
        <end position="56"/>
    </location>
</feature>
<keyword evidence="2 9" id="KW-1003">Cell membrane</keyword>
<feature type="active site" evidence="9">
    <location>
        <position position="117"/>
    </location>
</feature>
<dbReference type="EMBL" id="CP001968">
    <property type="protein sequence ID" value="ADD68535.1"/>
    <property type="molecule type" value="Genomic_DNA"/>
</dbReference>
<keyword evidence="4 9" id="KW-0812">Transmembrane</keyword>
<sequence length="158" mass="18157">MKKILISSVVFIVILDQWTKLYIKNNFDLYELRPVIDGFFSITYVLNPGAAFGMLAKLDDSYRQGFFVIITAVAILAVIYLMSKEKDMKIRLVSYTLILAGAIGNFIDRIYIGKVVDFLHFYYKQYQWPAFNVADIAISVGIGILFLDYIILSNRSKR</sequence>
<evidence type="ECO:0000256" key="1">
    <source>
        <dbReference type="ARBA" id="ARBA00006139"/>
    </source>
</evidence>
<keyword evidence="5 9" id="KW-0064">Aspartyl protease</keyword>
<dbReference type="STRING" id="522772.Dacet_1771"/>
<dbReference type="InParanoid" id="D4H0M2"/>
<keyword evidence="13" id="KW-1185">Reference proteome</keyword>
<dbReference type="eggNOG" id="COG0597">
    <property type="taxonomic scope" value="Bacteria"/>
</dbReference>
<evidence type="ECO:0000256" key="6">
    <source>
        <dbReference type="ARBA" id="ARBA00022801"/>
    </source>
</evidence>
<evidence type="ECO:0000256" key="4">
    <source>
        <dbReference type="ARBA" id="ARBA00022692"/>
    </source>
</evidence>